<dbReference type="InterPro" id="IPR023393">
    <property type="entry name" value="START-like_dom_sf"/>
</dbReference>
<organism evidence="1 2">
    <name type="scientific">Curvularia kusanoi</name>
    <name type="common">Cochliobolus kusanoi</name>
    <dbReference type="NCBI Taxonomy" id="90978"/>
    <lineage>
        <taxon>Eukaryota</taxon>
        <taxon>Fungi</taxon>
        <taxon>Dikarya</taxon>
        <taxon>Ascomycota</taxon>
        <taxon>Pezizomycotina</taxon>
        <taxon>Dothideomycetes</taxon>
        <taxon>Pleosporomycetidae</taxon>
        <taxon>Pleosporales</taxon>
        <taxon>Pleosporineae</taxon>
        <taxon>Pleosporaceae</taxon>
        <taxon>Curvularia</taxon>
    </lineage>
</organism>
<proteinExistence type="predicted"/>
<dbReference type="EMBL" id="SWKU01000031">
    <property type="protein sequence ID" value="KAF2995696.1"/>
    <property type="molecule type" value="Genomic_DNA"/>
</dbReference>
<protein>
    <submittedName>
        <fullName evidence="1">Uncharacterized protein</fullName>
    </submittedName>
</protein>
<keyword evidence="2" id="KW-1185">Reference proteome</keyword>
<evidence type="ECO:0000313" key="2">
    <source>
        <dbReference type="Proteomes" id="UP000801428"/>
    </source>
</evidence>
<dbReference type="OrthoDB" id="509124at2759"/>
<name>A0A9P4T6U4_CURKU</name>
<dbReference type="PANTHER" id="PTHR36166">
    <property type="entry name" value="CHROMOSOME 9, WHOLE GENOME SHOTGUN SEQUENCE"/>
    <property type="match status" value="1"/>
</dbReference>
<dbReference type="SUPFAM" id="SSF55961">
    <property type="entry name" value="Bet v1-like"/>
    <property type="match status" value="1"/>
</dbReference>
<accession>A0A9P4T6U4</accession>
<dbReference type="CDD" id="cd07822">
    <property type="entry name" value="SRPBCC_4"/>
    <property type="match status" value="1"/>
</dbReference>
<gene>
    <name evidence="1" type="ORF">E8E13_003417</name>
</gene>
<dbReference type="Pfam" id="PF10604">
    <property type="entry name" value="Polyketide_cyc2"/>
    <property type="match status" value="1"/>
</dbReference>
<evidence type="ECO:0000313" key="1">
    <source>
        <dbReference type="EMBL" id="KAF2995696.1"/>
    </source>
</evidence>
<dbReference type="PANTHER" id="PTHR36166:SF1">
    <property type="entry name" value="SRPBCC DOMAIN-CONTAINING PROTEIN"/>
    <property type="match status" value="1"/>
</dbReference>
<dbReference type="Gene3D" id="3.30.530.20">
    <property type="match status" value="1"/>
</dbReference>
<sequence>MSLKASIDIAAPPSAVRAKFLDFASLPTYTHFFESITSPHPGTSLSKGDVVDVKLADSPSFKGAIQTNTPTLFQWTGSLPFVFTGTHSFRFEPSVEIPGGTLFVQEEVFSGALGPLMGENAVARMLGFREKTRKTWEGFNADLKGVCEGGK</sequence>
<dbReference type="InterPro" id="IPR019587">
    <property type="entry name" value="Polyketide_cyclase/dehydratase"/>
</dbReference>
<comment type="caution">
    <text evidence="1">The sequence shown here is derived from an EMBL/GenBank/DDBJ whole genome shotgun (WGS) entry which is preliminary data.</text>
</comment>
<dbReference type="AlphaFoldDB" id="A0A9P4T6U4"/>
<dbReference type="Proteomes" id="UP000801428">
    <property type="component" value="Unassembled WGS sequence"/>
</dbReference>
<reference evidence="1" key="1">
    <citation type="submission" date="2019-04" db="EMBL/GenBank/DDBJ databases">
        <title>Sequencing of skin fungus with MAO and IRED activity.</title>
        <authorList>
            <person name="Marsaioli A.J."/>
            <person name="Bonatto J.M.C."/>
            <person name="Reis Junior O."/>
        </authorList>
    </citation>
    <scope>NUCLEOTIDE SEQUENCE</scope>
    <source>
        <strain evidence="1">30M1</strain>
    </source>
</reference>